<evidence type="ECO:0000313" key="2">
    <source>
        <dbReference type="EMBL" id="KAL0573551.1"/>
    </source>
</evidence>
<protein>
    <submittedName>
        <fullName evidence="2">Uncharacterized protein</fullName>
    </submittedName>
</protein>
<proteinExistence type="predicted"/>
<feature type="non-terminal residue" evidence="2">
    <location>
        <position position="74"/>
    </location>
</feature>
<reference evidence="2 3" key="1">
    <citation type="submission" date="2024-02" db="EMBL/GenBank/DDBJ databases">
        <title>A draft genome for the cacao thread blight pathogen Marasmius crinis-equi.</title>
        <authorList>
            <person name="Cohen S.P."/>
            <person name="Baruah I.K."/>
            <person name="Amoako-Attah I."/>
            <person name="Bukari Y."/>
            <person name="Meinhardt L.W."/>
            <person name="Bailey B.A."/>
        </authorList>
    </citation>
    <scope>NUCLEOTIDE SEQUENCE [LARGE SCALE GENOMIC DNA]</scope>
    <source>
        <strain evidence="2 3">GH-76</strain>
    </source>
</reference>
<sequence length="74" mass="7906">MSATRQGAILTSDKHRSLTGMISPEAPNFVDGNDPAGNNVCNTANRVCVVNEGLRVEAQCVTINYMIQPNQNAS</sequence>
<name>A0ABR3FDY7_9AGAR</name>
<evidence type="ECO:0000313" key="3">
    <source>
        <dbReference type="Proteomes" id="UP001465976"/>
    </source>
</evidence>
<gene>
    <name evidence="2" type="ORF">V5O48_008406</name>
</gene>
<feature type="region of interest" description="Disordered" evidence="1">
    <location>
        <begin position="1"/>
        <end position="30"/>
    </location>
</feature>
<dbReference type="Proteomes" id="UP001465976">
    <property type="component" value="Unassembled WGS sequence"/>
</dbReference>
<dbReference type="EMBL" id="JBAHYK010000491">
    <property type="protein sequence ID" value="KAL0573551.1"/>
    <property type="molecule type" value="Genomic_DNA"/>
</dbReference>
<accession>A0ABR3FDY7</accession>
<organism evidence="2 3">
    <name type="scientific">Marasmius crinis-equi</name>
    <dbReference type="NCBI Taxonomy" id="585013"/>
    <lineage>
        <taxon>Eukaryota</taxon>
        <taxon>Fungi</taxon>
        <taxon>Dikarya</taxon>
        <taxon>Basidiomycota</taxon>
        <taxon>Agaricomycotina</taxon>
        <taxon>Agaricomycetes</taxon>
        <taxon>Agaricomycetidae</taxon>
        <taxon>Agaricales</taxon>
        <taxon>Marasmiineae</taxon>
        <taxon>Marasmiaceae</taxon>
        <taxon>Marasmius</taxon>
    </lineage>
</organism>
<evidence type="ECO:0000256" key="1">
    <source>
        <dbReference type="SAM" id="MobiDB-lite"/>
    </source>
</evidence>
<comment type="caution">
    <text evidence="2">The sequence shown here is derived from an EMBL/GenBank/DDBJ whole genome shotgun (WGS) entry which is preliminary data.</text>
</comment>
<keyword evidence="3" id="KW-1185">Reference proteome</keyword>